<comment type="caution">
    <text evidence="2">The sequence shown here is derived from an EMBL/GenBank/DDBJ whole genome shotgun (WGS) entry which is preliminary data.</text>
</comment>
<sequence length="117" mass="12658">MPTIKQKITTCMAVTAAALLISPAALAFDIQGQAKVVMVEPSYMPGYVTFQIDTDIGPCKANTWLYWYAKGPDQTSQNANVAAAYSTFLTAASTGMTVILYGNSNNCSFDFLNIKRL</sequence>
<dbReference type="EMBL" id="VITT01000027">
    <property type="protein sequence ID" value="TWB48959.1"/>
    <property type="molecule type" value="Genomic_DNA"/>
</dbReference>
<reference evidence="2 3" key="1">
    <citation type="submission" date="2019-06" db="EMBL/GenBank/DDBJ databases">
        <title>Genomic Encyclopedia of Type Strains, Phase IV (KMG-V): Genome sequencing to study the core and pangenomes of soil and plant-associated prokaryotes.</title>
        <authorList>
            <person name="Whitman W."/>
        </authorList>
    </citation>
    <scope>NUCLEOTIDE SEQUENCE [LARGE SCALE GENOMIC DNA]</scope>
    <source>
        <strain evidence="2 3">BR 11140</strain>
    </source>
</reference>
<feature type="chain" id="PRO_5021963676" evidence="1">
    <location>
        <begin position="28"/>
        <end position="117"/>
    </location>
</feature>
<feature type="signal peptide" evidence="1">
    <location>
        <begin position="1"/>
        <end position="27"/>
    </location>
</feature>
<accession>A0A560HTV9</accession>
<evidence type="ECO:0000256" key="1">
    <source>
        <dbReference type="SAM" id="SignalP"/>
    </source>
</evidence>
<evidence type="ECO:0000313" key="3">
    <source>
        <dbReference type="Proteomes" id="UP000318050"/>
    </source>
</evidence>
<dbReference type="OrthoDB" id="7190439at2"/>
<proteinExistence type="predicted"/>
<protein>
    <submittedName>
        <fullName evidence="2">Uncharacterized protein</fullName>
    </submittedName>
</protein>
<dbReference type="AlphaFoldDB" id="A0A560HTV9"/>
<name>A0A560HTV9_9PROT</name>
<evidence type="ECO:0000313" key="2">
    <source>
        <dbReference type="EMBL" id="TWB48959.1"/>
    </source>
</evidence>
<dbReference type="Proteomes" id="UP000318050">
    <property type="component" value="Unassembled WGS sequence"/>
</dbReference>
<keyword evidence="1" id="KW-0732">Signal</keyword>
<gene>
    <name evidence="2" type="ORF">FBZ92_12761</name>
</gene>
<organism evidence="2 3">
    <name type="scientific">Nitrospirillum amazonense</name>
    <dbReference type="NCBI Taxonomy" id="28077"/>
    <lineage>
        <taxon>Bacteria</taxon>
        <taxon>Pseudomonadati</taxon>
        <taxon>Pseudomonadota</taxon>
        <taxon>Alphaproteobacteria</taxon>
        <taxon>Rhodospirillales</taxon>
        <taxon>Azospirillaceae</taxon>
        <taxon>Nitrospirillum</taxon>
    </lineage>
</organism>